<dbReference type="KEGG" id="ssai:N0B31_19340"/>
<feature type="transmembrane region" description="Helical" evidence="2">
    <location>
        <begin position="89"/>
        <end position="107"/>
    </location>
</feature>
<evidence type="ECO:0000313" key="4">
    <source>
        <dbReference type="EMBL" id="UWM54257.1"/>
    </source>
</evidence>
<name>A0A9E7UAP2_9EURY</name>
<proteinExistence type="predicted"/>
<keyword evidence="2" id="KW-0812">Transmembrane</keyword>
<evidence type="ECO:0000256" key="2">
    <source>
        <dbReference type="SAM" id="Phobius"/>
    </source>
</evidence>
<feature type="region of interest" description="Disordered" evidence="1">
    <location>
        <begin position="1"/>
        <end position="54"/>
    </location>
</feature>
<evidence type="ECO:0000313" key="5">
    <source>
        <dbReference type="Proteomes" id="UP001057580"/>
    </source>
</evidence>
<dbReference type="InterPro" id="IPR058288">
    <property type="entry name" value="DUF7982"/>
</dbReference>
<feature type="compositionally biased region" description="Basic and acidic residues" evidence="1">
    <location>
        <begin position="44"/>
        <end position="54"/>
    </location>
</feature>
<organism evidence="4 5">
    <name type="scientific">Salinirubellus salinus</name>
    <dbReference type="NCBI Taxonomy" id="1364945"/>
    <lineage>
        <taxon>Archaea</taxon>
        <taxon>Methanobacteriati</taxon>
        <taxon>Methanobacteriota</taxon>
        <taxon>Stenosarchaea group</taxon>
        <taxon>Halobacteria</taxon>
        <taxon>Halobacteriales</taxon>
        <taxon>Natronomonadaceae</taxon>
        <taxon>Salinirubellus</taxon>
    </lineage>
</organism>
<keyword evidence="2" id="KW-1133">Transmembrane helix</keyword>
<feature type="compositionally biased region" description="Acidic residues" evidence="1">
    <location>
        <begin position="1"/>
        <end position="10"/>
    </location>
</feature>
<sequence>MSGNDTETDPVDERATAATQLLAGEAVKTSGPDTERSRRRGQRRERESGRTVAGQDRRSVGWAVAFAVLGLAAAAVSAAGLVAPETQGIVAALGGAGVFLSLLTLALSPTTHDGRETALFERVAGNYERAAADLGLATAHYYVPTGGEPPVRLFRPREADAPVPSVDKLSATFVGRRDAGGLLGLALDPSGLALLDEVDADLPDEPLTLAGELCGAAVDRMEVAEIAQPNVDVDTGRATVAFRGTAYGSIERFDHPVRSFVGVGLALGLDRPVRTEVVETPDGEFRIRYTWQTR</sequence>
<evidence type="ECO:0000259" key="3">
    <source>
        <dbReference type="Pfam" id="PF25939"/>
    </source>
</evidence>
<dbReference type="AlphaFoldDB" id="A0A9E7UAP2"/>
<keyword evidence="2" id="KW-0472">Membrane</keyword>
<protein>
    <recommendedName>
        <fullName evidence="3">DUF7982 domain-containing protein</fullName>
    </recommendedName>
</protein>
<evidence type="ECO:0000256" key="1">
    <source>
        <dbReference type="SAM" id="MobiDB-lite"/>
    </source>
</evidence>
<dbReference type="Pfam" id="PF25939">
    <property type="entry name" value="DUF7982"/>
    <property type="match status" value="1"/>
</dbReference>
<reference evidence="4" key="1">
    <citation type="submission" date="2022-09" db="EMBL/GenBank/DDBJ databases">
        <title>Diverse halophilic archaea isolated from saline environments.</title>
        <authorList>
            <person name="Cui H.-L."/>
        </authorList>
    </citation>
    <scope>NUCLEOTIDE SEQUENCE</scope>
    <source>
        <strain evidence="4">ZS-35-S2</strain>
    </source>
</reference>
<feature type="transmembrane region" description="Helical" evidence="2">
    <location>
        <begin position="60"/>
        <end position="83"/>
    </location>
</feature>
<dbReference type="EMBL" id="CP104003">
    <property type="protein sequence ID" value="UWM54257.1"/>
    <property type="molecule type" value="Genomic_DNA"/>
</dbReference>
<gene>
    <name evidence="4" type="ORF">N0B31_19340</name>
</gene>
<dbReference type="Proteomes" id="UP001057580">
    <property type="component" value="Chromosome"/>
</dbReference>
<keyword evidence="5" id="KW-1185">Reference proteome</keyword>
<accession>A0A9E7UAP2</accession>
<dbReference type="GeneID" id="74944624"/>
<feature type="domain" description="DUF7982" evidence="3">
    <location>
        <begin position="33"/>
        <end position="291"/>
    </location>
</feature>
<dbReference type="RefSeq" id="WP_260593251.1">
    <property type="nucleotide sequence ID" value="NZ_CP104003.1"/>
</dbReference>